<evidence type="ECO:0000313" key="3">
    <source>
        <dbReference type="Proteomes" id="UP000659047"/>
    </source>
</evidence>
<sequence length="339" mass="37204">MFYPFKLLLLCCLLCCVVPAQADPAQRSFADWQVTCNNLNLCLARNTGQHQGLVMTLERGEKGDIGVGLRREAGLQRSVLAPQSHFMSRLELDGEPLVLAGKWHSSEHMLFTDDAATVDAFLHTIGEGEVITLKQGPGKLSLKGFNAALAYINARPRHTAASTPEAAAGVKQAYSVPPLSSQERSALLDYAAWRMNTSRCSLSPMRQSVRAYALSNTTALVLVNCEAGAWNIVDLAWFVSRSEPVTATPVQLVLPFQPPGHGRRLELMNSVFDEQTGELRTLKKNRGIGDCGVATRWRFDGQQFRLIRYAAEPACDGWHGPVGWPVLWINHPLSATLAP</sequence>
<dbReference type="Proteomes" id="UP000659047">
    <property type="component" value="Unassembled WGS sequence"/>
</dbReference>
<gene>
    <name evidence="2" type="ORF">JJB97_09240</name>
</gene>
<feature type="signal peptide" evidence="1">
    <location>
        <begin position="1"/>
        <end position="22"/>
    </location>
</feature>
<dbReference type="RefSeq" id="WP_238713738.1">
    <property type="nucleotide sequence ID" value="NZ_JAEPBH010000020.1"/>
</dbReference>
<evidence type="ECO:0000313" key="2">
    <source>
        <dbReference type="EMBL" id="MBK4715512.1"/>
    </source>
</evidence>
<dbReference type="InterPro" id="IPR009560">
    <property type="entry name" value="DUF1176"/>
</dbReference>
<evidence type="ECO:0000256" key="1">
    <source>
        <dbReference type="SAM" id="SignalP"/>
    </source>
</evidence>
<proteinExistence type="predicted"/>
<name>A0A8K0V790_9ENTR</name>
<dbReference type="Pfam" id="PF06674">
    <property type="entry name" value="DUF1176"/>
    <property type="match status" value="1"/>
</dbReference>
<dbReference type="AlphaFoldDB" id="A0A8K0V790"/>
<feature type="chain" id="PRO_5035481289" evidence="1">
    <location>
        <begin position="23"/>
        <end position="339"/>
    </location>
</feature>
<dbReference type="EMBL" id="JAEPBH010000020">
    <property type="protein sequence ID" value="MBK4715512.1"/>
    <property type="molecule type" value="Genomic_DNA"/>
</dbReference>
<keyword evidence="3" id="KW-1185">Reference proteome</keyword>
<reference evidence="2" key="1">
    <citation type="submission" date="2021-01" db="EMBL/GenBank/DDBJ databases">
        <title>Intestinitalea alba gen. nov., sp. nov., a novel genus of the family Enterobacteriaceae, isolated from the gut of the plastic-eating mealworm Tenebrio molitor L.</title>
        <authorList>
            <person name="Yang Y."/>
        </authorList>
    </citation>
    <scope>NUCLEOTIDE SEQUENCE</scope>
    <source>
        <strain evidence="2">BIT-L3</strain>
    </source>
</reference>
<comment type="caution">
    <text evidence="2">The sequence shown here is derived from an EMBL/GenBank/DDBJ whole genome shotgun (WGS) entry which is preliminary data.</text>
</comment>
<organism evidence="2 3">
    <name type="scientific">Tenebrionibacter intestinalis</name>
    <dbReference type="NCBI Taxonomy" id="2799638"/>
    <lineage>
        <taxon>Bacteria</taxon>
        <taxon>Pseudomonadati</taxon>
        <taxon>Pseudomonadota</taxon>
        <taxon>Gammaproteobacteria</taxon>
        <taxon>Enterobacterales</taxon>
        <taxon>Enterobacteriaceae</taxon>
        <taxon>Tenebrionibacter/Tenebrionicola group</taxon>
        <taxon>Tenebrionibacter</taxon>
    </lineage>
</organism>
<protein>
    <submittedName>
        <fullName evidence="2">DUF1176 domain-containing protein</fullName>
    </submittedName>
</protein>
<keyword evidence="1" id="KW-0732">Signal</keyword>
<accession>A0A8K0V790</accession>